<evidence type="ECO:0000256" key="1">
    <source>
        <dbReference type="SAM" id="Coils"/>
    </source>
</evidence>
<keyword evidence="3" id="KW-1185">Reference proteome</keyword>
<gene>
    <name evidence="2" type="ORF">BpHYR1_019499</name>
</gene>
<evidence type="ECO:0000313" key="2">
    <source>
        <dbReference type="EMBL" id="RNA29588.1"/>
    </source>
</evidence>
<evidence type="ECO:0000313" key="3">
    <source>
        <dbReference type="Proteomes" id="UP000276133"/>
    </source>
</evidence>
<feature type="coiled-coil region" evidence="1">
    <location>
        <begin position="72"/>
        <end position="99"/>
    </location>
</feature>
<dbReference type="Proteomes" id="UP000276133">
    <property type="component" value="Unassembled WGS sequence"/>
</dbReference>
<proteinExistence type="predicted"/>
<reference evidence="2 3" key="1">
    <citation type="journal article" date="2018" name="Sci. Rep.">
        <title>Genomic signatures of local adaptation to the degree of environmental predictability in rotifers.</title>
        <authorList>
            <person name="Franch-Gras L."/>
            <person name="Hahn C."/>
            <person name="Garcia-Roger E.M."/>
            <person name="Carmona M.J."/>
            <person name="Serra M."/>
            <person name="Gomez A."/>
        </authorList>
    </citation>
    <scope>NUCLEOTIDE SEQUENCE [LARGE SCALE GENOMIC DNA]</scope>
    <source>
        <strain evidence="2">HYR1</strain>
    </source>
</reference>
<keyword evidence="1" id="KW-0175">Coiled coil</keyword>
<accession>A0A3M7S1R2</accession>
<name>A0A3M7S1R2_BRAPC</name>
<protein>
    <submittedName>
        <fullName evidence="2">Uncharacterized protein</fullName>
    </submittedName>
</protein>
<dbReference type="OrthoDB" id="10071442at2759"/>
<sequence>MHLSEYIRNNVNPDNGIHNNLLLDTNFIIDNFHIGNHTRSVCFEKHSAKNYPDLSSFDTEICEKIFNFQKNYDVTRIKIEELKLTINSLTNKAMIIKLNISQAIYFISKK</sequence>
<organism evidence="2 3">
    <name type="scientific">Brachionus plicatilis</name>
    <name type="common">Marine rotifer</name>
    <name type="synonym">Brachionus muelleri</name>
    <dbReference type="NCBI Taxonomy" id="10195"/>
    <lineage>
        <taxon>Eukaryota</taxon>
        <taxon>Metazoa</taxon>
        <taxon>Spiralia</taxon>
        <taxon>Gnathifera</taxon>
        <taxon>Rotifera</taxon>
        <taxon>Eurotatoria</taxon>
        <taxon>Monogononta</taxon>
        <taxon>Pseudotrocha</taxon>
        <taxon>Ploima</taxon>
        <taxon>Brachionidae</taxon>
        <taxon>Brachionus</taxon>
    </lineage>
</organism>
<dbReference type="EMBL" id="REGN01002194">
    <property type="protein sequence ID" value="RNA29588.1"/>
    <property type="molecule type" value="Genomic_DNA"/>
</dbReference>
<dbReference type="AlphaFoldDB" id="A0A3M7S1R2"/>
<comment type="caution">
    <text evidence="2">The sequence shown here is derived from an EMBL/GenBank/DDBJ whole genome shotgun (WGS) entry which is preliminary data.</text>
</comment>